<organism evidence="2 3">
    <name type="scientific">Ancylostoma caninum</name>
    <name type="common">Dog hookworm</name>
    <dbReference type="NCBI Taxonomy" id="29170"/>
    <lineage>
        <taxon>Eukaryota</taxon>
        <taxon>Metazoa</taxon>
        <taxon>Ecdysozoa</taxon>
        <taxon>Nematoda</taxon>
        <taxon>Chromadorea</taxon>
        <taxon>Rhabditida</taxon>
        <taxon>Rhabditina</taxon>
        <taxon>Rhabditomorpha</taxon>
        <taxon>Strongyloidea</taxon>
        <taxon>Ancylostomatidae</taxon>
        <taxon>Ancylostomatinae</taxon>
        <taxon>Ancylostoma</taxon>
    </lineage>
</organism>
<feature type="compositionally biased region" description="Basic residues" evidence="1">
    <location>
        <begin position="43"/>
        <end position="57"/>
    </location>
</feature>
<keyword evidence="3" id="KW-1185">Reference proteome</keyword>
<feature type="region of interest" description="Disordered" evidence="1">
    <location>
        <begin position="14"/>
        <end position="63"/>
    </location>
</feature>
<sequence length="185" mass="21884">MVYLFKAKNCQEAEDGTAVKAEESESSSEPCGSDHVPRPDGRVKRKAERLPRKKRQLKPVPFKEKLTETMEMIQIIKGWDCGEDLKKELIERTIRQDERRRQQRREYRQRKKAREAAKKLMDQSDDESSSATFDEFEFPWYREEVEKEYGLVVECECLLSSNKPFQRAMEVPEPLHLSRCLQKKV</sequence>
<dbReference type="EMBL" id="JOJR01001060">
    <property type="protein sequence ID" value="RCN32615.1"/>
    <property type="molecule type" value="Genomic_DNA"/>
</dbReference>
<reference evidence="2 3" key="1">
    <citation type="submission" date="2014-10" db="EMBL/GenBank/DDBJ databases">
        <title>Draft genome of the hookworm Ancylostoma caninum.</title>
        <authorList>
            <person name="Mitreva M."/>
        </authorList>
    </citation>
    <scope>NUCLEOTIDE SEQUENCE [LARGE SCALE GENOMIC DNA]</scope>
    <source>
        <strain evidence="2 3">Baltimore</strain>
    </source>
</reference>
<protein>
    <submittedName>
        <fullName evidence="2">Uncharacterized protein</fullName>
    </submittedName>
</protein>
<evidence type="ECO:0000313" key="2">
    <source>
        <dbReference type="EMBL" id="RCN32615.1"/>
    </source>
</evidence>
<gene>
    <name evidence="2" type="ORF">ANCCAN_21580</name>
</gene>
<evidence type="ECO:0000256" key="1">
    <source>
        <dbReference type="SAM" id="MobiDB-lite"/>
    </source>
</evidence>
<accession>A0A368FP86</accession>
<dbReference type="Proteomes" id="UP000252519">
    <property type="component" value="Unassembled WGS sequence"/>
</dbReference>
<evidence type="ECO:0000313" key="3">
    <source>
        <dbReference type="Proteomes" id="UP000252519"/>
    </source>
</evidence>
<proteinExistence type="predicted"/>
<feature type="region of interest" description="Disordered" evidence="1">
    <location>
        <begin position="94"/>
        <end position="128"/>
    </location>
</feature>
<name>A0A368FP86_ANCCA</name>
<comment type="caution">
    <text evidence="2">The sequence shown here is derived from an EMBL/GenBank/DDBJ whole genome shotgun (WGS) entry which is preliminary data.</text>
</comment>
<feature type="compositionally biased region" description="Basic and acidic residues" evidence="1">
    <location>
        <begin position="94"/>
        <end position="106"/>
    </location>
</feature>
<dbReference type="AlphaFoldDB" id="A0A368FP86"/>